<dbReference type="InterPro" id="IPR003439">
    <property type="entry name" value="ABC_transporter-like_ATP-bd"/>
</dbReference>
<feature type="region of interest" description="Disordered" evidence="3">
    <location>
        <begin position="1"/>
        <end position="22"/>
    </location>
</feature>
<feature type="region of interest" description="Disordered" evidence="3">
    <location>
        <begin position="144"/>
        <end position="168"/>
    </location>
</feature>
<evidence type="ECO:0000256" key="2">
    <source>
        <dbReference type="ARBA" id="ARBA00022448"/>
    </source>
</evidence>
<evidence type="ECO:0000256" key="1">
    <source>
        <dbReference type="ARBA" id="ARBA00005417"/>
    </source>
</evidence>
<comment type="caution">
    <text evidence="5">The sequence shown here is derived from an EMBL/GenBank/DDBJ whole genome shotgun (WGS) entry which is preliminary data.</text>
</comment>
<name>A0ABW4G3D3_9ACTN</name>
<dbReference type="PANTHER" id="PTHR43335:SF4">
    <property type="entry name" value="ABC TRANSPORTER, ATP-BINDING PROTEIN"/>
    <property type="match status" value="1"/>
</dbReference>
<reference evidence="6" key="1">
    <citation type="journal article" date="2019" name="Int. J. Syst. Evol. Microbiol.">
        <title>The Global Catalogue of Microorganisms (GCM) 10K type strain sequencing project: providing services to taxonomists for standard genome sequencing and annotation.</title>
        <authorList>
            <consortium name="The Broad Institute Genomics Platform"/>
            <consortium name="The Broad Institute Genome Sequencing Center for Infectious Disease"/>
            <person name="Wu L."/>
            <person name="Ma J."/>
        </authorList>
    </citation>
    <scope>NUCLEOTIDE SEQUENCE [LARGE SCALE GENOMIC DNA]</scope>
    <source>
        <strain evidence="6">CGMCC 1.15399</strain>
    </source>
</reference>
<organism evidence="5 6">
    <name type="scientific">Nonomuraea guangzhouensis</name>
    <dbReference type="NCBI Taxonomy" id="1291555"/>
    <lineage>
        <taxon>Bacteria</taxon>
        <taxon>Bacillati</taxon>
        <taxon>Actinomycetota</taxon>
        <taxon>Actinomycetes</taxon>
        <taxon>Streptosporangiales</taxon>
        <taxon>Streptosporangiaceae</taxon>
        <taxon>Nonomuraea</taxon>
    </lineage>
</organism>
<keyword evidence="2" id="KW-0813">Transport</keyword>
<comment type="similarity">
    <text evidence="1">Belongs to the ABC transporter superfamily.</text>
</comment>
<feature type="domain" description="ABC transporter" evidence="4">
    <location>
        <begin position="46"/>
        <end position="97"/>
    </location>
</feature>
<protein>
    <submittedName>
        <fullName evidence="5">ATP-binding cassette domain-containing protein</fullName>
    </submittedName>
</protein>
<evidence type="ECO:0000313" key="5">
    <source>
        <dbReference type="EMBL" id="MFD1537125.1"/>
    </source>
</evidence>
<proteinExistence type="inferred from homology"/>
<dbReference type="Pfam" id="PF00005">
    <property type="entry name" value="ABC_tran"/>
    <property type="match status" value="1"/>
</dbReference>
<feature type="compositionally biased region" description="Low complexity" evidence="3">
    <location>
        <begin position="150"/>
        <end position="161"/>
    </location>
</feature>
<evidence type="ECO:0000313" key="6">
    <source>
        <dbReference type="Proteomes" id="UP001597097"/>
    </source>
</evidence>
<dbReference type="PANTHER" id="PTHR43335">
    <property type="entry name" value="ABC TRANSPORTER, ATP-BINDING PROTEIN"/>
    <property type="match status" value="1"/>
</dbReference>
<dbReference type="EMBL" id="JBHUCM010000008">
    <property type="protein sequence ID" value="MFD1537125.1"/>
    <property type="molecule type" value="Genomic_DNA"/>
</dbReference>
<evidence type="ECO:0000256" key="3">
    <source>
        <dbReference type="SAM" id="MobiDB-lite"/>
    </source>
</evidence>
<dbReference type="RefSeq" id="WP_219535932.1">
    <property type="nucleotide sequence ID" value="NZ_JAHKRM010000027.1"/>
</dbReference>
<gene>
    <name evidence="5" type="ORF">ACFSJ0_08780</name>
</gene>
<keyword evidence="6" id="KW-1185">Reference proteome</keyword>
<accession>A0ABW4G3D3</accession>
<dbReference type="GO" id="GO:0005524">
    <property type="term" value="F:ATP binding"/>
    <property type="evidence" value="ECO:0007669"/>
    <property type="project" value="UniProtKB-KW"/>
</dbReference>
<keyword evidence="5" id="KW-0547">Nucleotide-binding</keyword>
<dbReference type="Proteomes" id="UP001597097">
    <property type="component" value="Unassembled WGS sequence"/>
</dbReference>
<evidence type="ECO:0000259" key="4">
    <source>
        <dbReference type="Pfam" id="PF00005"/>
    </source>
</evidence>
<keyword evidence="5" id="KW-0067">ATP-binding</keyword>
<sequence length="168" mass="18178">MERRRRRPGGSHDRLRQCPPGLPALNSWARPPPWAASSGCAPPIPARRATEALEQVGLADVADKRVLAFSLGMRQRLALATALIGHPKVLILDEPANGLDPAGIQWLRGFLRYLSHEQGAAVLVSSHVLAEVEQIVDNVGCSSSRDWSTRSPRCSPSASGRRAARPAR</sequence>